<sequence>MNQFELSLIQTAAIAVISLFIGLKIKNRFEFMDKYCIPSAVVGGLVVSIILSILYKVSGIFLTLDETIEDIFMIVFFTSIGFQVNLYVLRNIMRPLLVMICCIAVCIVLQNVLVLTIANLNGTNPYLAMTAGSITMMGGEGLARIYGPILMDFNLLDGISLTHGLATMGLIIGAVLGGPLGRYLIVKHNLKPDQKELEVFLSGRDKNEPDDNSRIFERIGRASYQLIITMAIGITICQILKQIGFVVPLYIGTMISAIIIKNVFINRDVFDFHVREISYIGGLSLSLFLGISFSELELFYLFDLKPIQLFLLALQVILILAFALCIFKFSGKNYDAAILSGASLGFGIGATPSGISSIIALNGKYGYSIKAYLLVPIAGTMFADPINSLVIEYFIKLI</sequence>
<feature type="transmembrane region" description="Helical" evidence="1">
    <location>
        <begin position="277"/>
        <end position="301"/>
    </location>
</feature>
<feature type="transmembrane region" description="Helical" evidence="1">
    <location>
        <begin position="222"/>
        <end position="241"/>
    </location>
</feature>
<feature type="transmembrane region" description="Helical" evidence="1">
    <location>
        <begin position="71"/>
        <end position="89"/>
    </location>
</feature>
<feature type="transmembrane region" description="Helical" evidence="1">
    <location>
        <begin position="247"/>
        <end position="265"/>
    </location>
</feature>
<feature type="transmembrane region" description="Helical" evidence="1">
    <location>
        <begin position="96"/>
        <end position="118"/>
    </location>
</feature>
<dbReference type="PANTHER" id="PTHR36178">
    <property type="entry name" value="SLR0625 PROTEIN"/>
    <property type="match status" value="1"/>
</dbReference>
<feature type="transmembrane region" description="Helical" evidence="1">
    <location>
        <begin position="339"/>
        <end position="361"/>
    </location>
</feature>
<dbReference type="GO" id="GO:0015501">
    <property type="term" value="F:glutamate:sodium symporter activity"/>
    <property type="evidence" value="ECO:0007669"/>
    <property type="project" value="InterPro"/>
</dbReference>
<dbReference type="PANTHER" id="PTHR36178:SF1">
    <property type="entry name" value="SODIUM_GLUTAMATE SYMPORTER"/>
    <property type="match status" value="1"/>
</dbReference>
<evidence type="ECO:0000256" key="1">
    <source>
        <dbReference type="SAM" id="Phobius"/>
    </source>
</evidence>
<protein>
    <submittedName>
        <fullName evidence="2">Glutamate:Na+ symporter, ESS family</fullName>
    </submittedName>
</protein>
<proteinExistence type="predicted"/>
<dbReference type="RefSeq" id="WP_074841784.1">
    <property type="nucleotide sequence ID" value="NZ_CP047056.1"/>
</dbReference>
<keyword evidence="3" id="KW-1185">Reference proteome</keyword>
<accession>A0A662ZCT2</accession>
<reference evidence="2 3" key="1">
    <citation type="submission" date="2016-10" db="EMBL/GenBank/DDBJ databases">
        <authorList>
            <person name="Varghese N."/>
            <person name="Submissions S."/>
        </authorList>
    </citation>
    <scope>NUCLEOTIDE SEQUENCE [LARGE SCALE GENOMIC DNA]</scope>
    <source>
        <strain evidence="2 3">22B</strain>
    </source>
</reference>
<gene>
    <name evidence="2" type="ORF">SAMN04487865_10883</name>
</gene>
<evidence type="ECO:0000313" key="2">
    <source>
        <dbReference type="EMBL" id="SFK48728.1"/>
    </source>
</evidence>
<dbReference type="GO" id="GO:0015813">
    <property type="term" value="P:L-glutamate transmembrane transport"/>
    <property type="evidence" value="ECO:0007669"/>
    <property type="project" value="InterPro"/>
</dbReference>
<dbReference type="AlphaFoldDB" id="A0A662ZCT2"/>
<dbReference type="Pfam" id="PF03616">
    <property type="entry name" value="Glt_symporter"/>
    <property type="match status" value="1"/>
</dbReference>
<feature type="transmembrane region" description="Helical" evidence="1">
    <location>
        <begin position="307"/>
        <end position="327"/>
    </location>
</feature>
<dbReference type="InterPro" id="IPR004445">
    <property type="entry name" value="GltS"/>
</dbReference>
<dbReference type="Proteomes" id="UP000243374">
    <property type="component" value="Unassembled WGS sequence"/>
</dbReference>
<feature type="transmembrane region" description="Helical" evidence="1">
    <location>
        <begin position="6"/>
        <end position="23"/>
    </location>
</feature>
<feature type="transmembrane region" description="Helical" evidence="1">
    <location>
        <begin position="161"/>
        <end position="185"/>
    </location>
</feature>
<name>A0A662ZCT2_9GAMM</name>
<feature type="transmembrane region" description="Helical" evidence="1">
    <location>
        <begin position="35"/>
        <end position="55"/>
    </location>
</feature>
<keyword evidence="1" id="KW-0812">Transmembrane</keyword>
<keyword evidence="1" id="KW-1133">Transmembrane helix</keyword>
<evidence type="ECO:0000313" key="3">
    <source>
        <dbReference type="Proteomes" id="UP000243374"/>
    </source>
</evidence>
<feature type="transmembrane region" description="Helical" evidence="1">
    <location>
        <begin position="373"/>
        <end position="395"/>
    </location>
</feature>
<dbReference type="GO" id="GO:0016020">
    <property type="term" value="C:membrane"/>
    <property type="evidence" value="ECO:0007669"/>
    <property type="project" value="InterPro"/>
</dbReference>
<keyword evidence="1" id="KW-0472">Membrane</keyword>
<organism evidence="2 3">
    <name type="scientific">Succinivibrio dextrinosolvens</name>
    <dbReference type="NCBI Taxonomy" id="83771"/>
    <lineage>
        <taxon>Bacteria</taxon>
        <taxon>Pseudomonadati</taxon>
        <taxon>Pseudomonadota</taxon>
        <taxon>Gammaproteobacteria</taxon>
        <taxon>Aeromonadales</taxon>
        <taxon>Succinivibrionaceae</taxon>
        <taxon>Succinivibrio</taxon>
    </lineage>
</organism>
<dbReference type="EMBL" id="FOSF01000088">
    <property type="protein sequence ID" value="SFK48728.1"/>
    <property type="molecule type" value="Genomic_DNA"/>
</dbReference>